<dbReference type="Pfam" id="PF14238">
    <property type="entry name" value="DUF4340"/>
    <property type="match status" value="1"/>
</dbReference>
<proteinExistence type="predicted"/>
<reference evidence="2" key="1">
    <citation type="submission" date="2021-09" db="EMBL/GenBank/DDBJ databases">
        <title>Fulvivirga sp. isolated from coastal sediment.</title>
        <authorList>
            <person name="Yu H."/>
        </authorList>
    </citation>
    <scope>NUCLEOTIDE SEQUENCE</scope>
    <source>
        <strain evidence="2">1062</strain>
    </source>
</reference>
<dbReference type="EMBL" id="JAIXNE010000001">
    <property type="protein sequence ID" value="MCA6073852.1"/>
    <property type="molecule type" value="Genomic_DNA"/>
</dbReference>
<dbReference type="InterPro" id="IPR025641">
    <property type="entry name" value="DUF4340"/>
</dbReference>
<dbReference type="AlphaFoldDB" id="A0A9X1HPK2"/>
<gene>
    <name evidence="2" type="ORF">LDX50_03180</name>
</gene>
<evidence type="ECO:0000259" key="1">
    <source>
        <dbReference type="Pfam" id="PF14238"/>
    </source>
</evidence>
<evidence type="ECO:0000313" key="2">
    <source>
        <dbReference type="EMBL" id="MCA6073852.1"/>
    </source>
</evidence>
<protein>
    <submittedName>
        <fullName evidence="2">DUF4340 domain-containing protein</fullName>
    </submittedName>
</protein>
<feature type="domain" description="DUF4340" evidence="1">
    <location>
        <begin position="75"/>
        <end position="249"/>
    </location>
</feature>
<dbReference type="Proteomes" id="UP001139409">
    <property type="component" value="Unassembled WGS sequence"/>
</dbReference>
<keyword evidence="3" id="KW-1185">Reference proteome</keyword>
<organism evidence="2 3">
    <name type="scientific">Fulvivirga sedimenti</name>
    <dbReference type="NCBI Taxonomy" id="2879465"/>
    <lineage>
        <taxon>Bacteria</taxon>
        <taxon>Pseudomonadati</taxon>
        <taxon>Bacteroidota</taxon>
        <taxon>Cytophagia</taxon>
        <taxon>Cytophagales</taxon>
        <taxon>Fulvivirgaceae</taxon>
        <taxon>Fulvivirga</taxon>
    </lineage>
</organism>
<accession>A0A9X1HPK2</accession>
<name>A0A9X1HPK2_9BACT</name>
<dbReference type="RefSeq" id="WP_225696962.1">
    <property type="nucleotide sequence ID" value="NZ_JAIXNE010000001.1"/>
</dbReference>
<evidence type="ECO:0000313" key="3">
    <source>
        <dbReference type="Proteomes" id="UP001139409"/>
    </source>
</evidence>
<comment type="caution">
    <text evidence="2">The sequence shown here is derived from an EMBL/GenBank/DDBJ whole genome shotgun (WGS) entry which is preliminary data.</text>
</comment>
<sequence length="317" mass="36410">MMMQRKKNLRLLGLLLILVIAAVVLGLTGESGSKLDVDRDIFTYDDPSRIDAVVLERRNASDTLAFVNGQWMLNGKYKADPQRISVLFAILKQAMVRRKAARTQLDSLQSWMDENSVRANFYEGNELVKQFEVGGHEDRGITYYRSAPGEPVFLMEIPGYRSYLAGIYELDENGWRYPRVYDFNWRNLKDVHVEYPANSGNGFDISSKDGFYSIEQLAKTDTTKLTNFLDDLSLLYVNDFLFPSEAAQYDTLQYKLEAQITVRDVGDNRYLMEVLGTLPGKSEILIRIDSSQYALAQFDALRKILRPRKFFVEKETP</sequence>